<organism evidence="2 3">
    <name type="scientific">Brachionus calyciflorus</name>
    <dbReference type="NCBI Taxonomy" id="104777"/>
    <lineage>
        <taxon>Eukaryota</taxon>
        <taxon>Metazoa</taxon>
        <taxon>Spiralia</taxon>
        <taxon>Gnathifera</taxon>
        <taxon>Rotifera</taxon>
        <taxon>Eurotatoria</taxon>
        <taxon>Monogononta</taxon>
        <taxon>Pseudotrocha</taxon>
        <taxon>Ploima</taxon>
        <taxon>Brachionidae</taxon>
        <taxon>Brachionus</taxon>
    </lineage>
</organism>
<feature type="transmembrane region" description="Helical" evidence="1">
    <location>
        <begin position="77"/>
        <end position="97"/>
    </location>
</feature>
<protein>
    <submittedName>
        <fullName evidence="2">Uncharacterized protein</fullName>
    </submittedName>
</protein>
<evidence type="ECO:0000313" key="3">
    <source>
        <dbReference type="Proteomes" id="UP000663879"/>
    </source>
</evidence>
<reference evidence="2" key="1">
    <citation type="submission" date="2021-02" db="EMBL/GenBank/DDBJ databases">
        <authorList>
            <person name="Nowell W R."/>
        </authorList>
    </citation>
    <scope>NUCLEOTIDE SEQUENCE</scope>
    <source>
        <strain evidence="2">Ploen Becks lab</strain>
    </source>
</reference>
<dbReference type="Proteomes" id="UP000663879">
    <property type="component" value="Unassembled WGS sequence"/>
</dbReference>
<keyword evidence="1" id="KW-0472">Membrane</keyword>
<dbReference type="EMBL" id="CAJNOC010003078">
    <property type="protein sequence ID" value="CAF0966730.1"/>
    <property type="molecule type" value="Genomic_DNA"/>
</dbReference>
<keyword evidence="1" id="KW-0812">Transmembrane</keyword>
<gene>
    <name evidence="2" type="ORF">OXX778_LOCUS14701</name>
</gene>
<keyword evidence="3" id="KW-1185">Reference proteome</keyword>
<evidence type="ECO:0000313" key="2">
    <source>
        <dbReference type="EMBL" id="CAF0966730.1"/>
    </source>
</evidence>
<feature type="transmembrane region" description="Helical" evidence="1">
    <location>
        <begin position="26"/>
        <end position="44"/>
    </location>
</feature>
<accession>A0A814EEQ0</accession>
<keyword evidence="1" id="KW-1133">Transmembrane helix</keyword>
<name>A0A814EEQ0_9BILA</name>
<sequence>MTDSLDFSKILFDDTRKTTDKMYKNFVLWTLAFTSCFFCFNIIYRPTKKHIKFVQNNKLNKLEEIELRLAYDPFIRFVIPNLFYEIPMTIARLIIFYGYRSVGWENFNFLVKNIVCVFLTMAAYFEIKTVKVDEVFYSTTTYDYLV</sequence>
<dbReference type="AlphaFoldDB" id="A0A814EEQ0"/>
<evidence type="ECO:0000256" key="1">
    <source>
        <dbReference type="SAM" id="Phobius"/>
    </source>
</evidence>
<feature type="transmembrane region" description="Helical" evidence="1">
    <location>
        <begin position="109"/>
        <end position="127"/>
    </location>
</feature>
<proteinExistence type="predicted"/>
<comment type="caution">
    <text evidence="2">The sequence shown here is derived from an EMBL/GenBank/DDBJ whole genome shotgun (WGS) entry which is preliminary data.</text>
</comment>